<evidence type="ECO:0000313" key="1">
    <source>
        <dbReference type="EMBL" id="MEA3517029.1"/>
    </source>
</evidence>
<sequence>MKLISALALCIAIPTSGFAMSGAELLQSDREFASGYVFGVTEMRIGLVNENDPSRERIHKCVIESRANSKTLLEVSREYLKRHPQDLSIPAFGVVMNALVDMCPP</sequence>
<dbReference type="Proteomes" id="UP001304050">
    <property type="component" value="Unassembled WGS sequence"/>
</dbReference>
<keyword evidence="2" id="KW-1185">Reference proteome</keyword>
<gene>
    <name evidence="1" type="ORF">U8465_07795</name>
</gene>
<protein>
    <submittedName>
        <fullName evidence="1">Rap1a/Tai family immunity protein</fullName>
    </submittedName>
</protein>
<comment type="caution">
    <text evidence="1">The sequence shown here is derived from an EMBL/GenBank/DDBJ whole genome shotgun (WGS) entry which is preliminary data.</text>
</comment>
<dbReference type="EMBL" id="JAYESG010000003">
    <property type="protein sequence ID" value="MEA3517029.1"/>
    <property type="molecule type" value="Genomic_DNA"/>
</dbReference>
<organism evidence="1 2">
    <name type="scientific">Rhizobium mulingense</name>
    <dbReference type="NCBI Taxonomy" id="3031128"/>
    <lineage>
        <taxon>Bacteria</taxon>
        <taxon>Pseudomonadati</taxon>
        <taxon>Pseudomonadota</taxon>
        <taxon>Alphaproteobacteria</taxon>
        <taxon>Hyphomicrobiales</taxon>
        <taxon>Rhizobiaceae</taxon>
        <taxon>Rhizobium/Agrobacterium group</taxon>
        <taxon>Rhizobium</taxon>
    </lineage>
</organism>
<evidence type="ECO:0000313" key="2">
    <source>
        <dbReference type="Proteomes" id="UP001304050"/>
    </source>
</evidence>
<accession>A0ACC6MUI7</accession>
<name>A0ACC6MUI7_9HYPH</name>
<reference evidence="1" key="1">
    <citation type="submission" date="2023-12" db="EMBL/GenBank/DDBJ databases">
        <title>Diversity of Rhizobium in root nodule of phaseolus vulgaris.</title>
        <authorList>
            <person name="Wang H."/>
        </authorList>
    </citation>
    <scope>NUCLEOTIDE SEQUENCE</scope>
    <source>
        <strain evidence="1">MJ31</strain>
    </source>
</reference>
<proteinExistence type="predicted"/>